<evidence type="ECO:0000256" key="4">
    <source>
        <dbReference type="ARBA" id="ARBA00022630"/>
    </source>
</evidence>
<dbReference type="Pfam" id="PF00875">
    <property type="entry name" value="DNA_photolyase"/>
    <property type="match status" value="1"/>
</dbReference>
<feature type="binding site" evidence="8">
    <location>
        <begin position="365"/>
        <end position="367"/>
    </location>
    <ligand>
        <name>FAD</name>
        <dbReference type="ChEBI" id="CHEBI:57692"/>
    </ligand>
</feature>
<dbReference type="SUPFAM" id="SSF48173">
    <property type="entry name" value="Cryptochrome/photolyase FAD-binding domain"/>
    <property type="match status" value="1"/>
</dbReference>
<dbReference type="GO" id="GO:0071949">
    <property type="term" value="F:FAD binding"/>
    <property type="evidence" value="ECO:0007669"/>
    <property type="project" value="TreeGrafter"/>
</dbReference>
<evidence type="ECO:0000256" key="6">
    <source>
        <dbReference type="ARBA" id="ARBA00022991"/>
    </source>
</evidence>
<evidence type="ECO:0000256" key="2">
    <source>
        <dbReference type="ARBA" id="ARBA00013149"/>
    </source>
</evidence>
<dbReference type="Proteomes" id="UP000448867">
    <property type="component" value="Unassembled WGS sequence"/>
</dbReference>
<gene>
    <name evidence="12" type="ORF">GJU40_05815</name>
</gene>
<dbReference type="InterPro" id="IPR014729">
    <property type="entry name" value="Rossmann-like_a/b/a_fold"/>
</dbReference>
<dbReference type="InterPro" id="IPR018394">
    <property type="entry name" value="DNA_photolyase_1_CS_C"/>
</dbReference>
<dbReference type="OrthoDB" id="9772484at2"/>
<evidence type="ECO:0000313" key="12">
    <source>
        <dbReference type="EMBL" id="MRX71690.1"/>
    </source>
</evidence>
<organism evidence="12 13">
    <name type="scientific">Metabacillus lacus</name>
    <dbReference type="NCBI Taxonomy" id="1983721"/>
    <lineage>
        <taxon>Bacteria</taxon>
        <taxon>Bacillati</taxon>
        <taxon>Bacillota</taxon>
        <taxon>Bacilli</taxon>
        <taxon>Bacillales</taxon>
        <taxon>Bacillaceae</taxon>
        <taxon>Metabacillus</taxon>
    </lineage>
</organism>
<feature type="domain" description="Photolyase/cryptochrome alpha/beta" evidence="11">
    <location>
        <begin position="2"/>
        <end position="134"/>
    </location>
</feature>
<reference evidence="12 13" key="1">
    <citation type="submission" date="2019-11" db="EMBL/GenBank/DDBJ databases">
        <title>Bacillus lacus genome.</title>
        <authorList>
            <person name="Allen C.J."/>
            <person name="Newman J.D."/>
        </authorList>
    </citation>
    <scope>NUCLEOTIDE SEQUENCE [LARGE SCALE GENOMIC DNA]</scope>
    <source>
        <strain evidence="12 13">KCTC 33946</strain>
    </source>
</reference>
<protein>
    <recommendedName>
        <fullName evidence="3">Deoxyribodipyrimidine photo-lyase</fullName>
        <ecNumber evidence="2">4.1.99.3</ecNumber>
    </recommendedName>
</protein>
<feature type="binding site" evidence="8">
    <location>
        <begin position="268"/>
        <end position="275"/>
    </location>
    <ligand>
        <name>FAD</name>
        <dbReference type="ChEBI" id="CHEBI:57692"/>
    </ligand>
</feature>
<dbReference type="PROSITE" id="PS51645">
    <property type="entry name" value="PHR_CRY_ALPHA_BETA"/>
    <property type="match status" value="1"/>
</dbReference>
<comment type="similarity">
    <text evidence="10">Belongs to the DNA photolyase family.</text>
</comment>
<keyword evidence="5 8" id="KW-0274">FAD</keyword>
<name>A0A7X2LWP0_9BACI</name>
<dbReference type="RefSeq" id="WP_154306819.1">
    <property type="nucleotide sequence ID" value="NZ_WKKI01000006.1"/>
</dbReference>
<feature type="binding site" evidence="8">
    <location>
        <position position="265"/>
    </location>
    <ligand>
        <name>FAD</name>
        <dbReference type="ChEBI" id="CHEBI:57692"/>
    </ligand>
</feature>
<evidence type="ECO:0000256" key="3">
    <source>
        <dbReference type="ARBA" id="ARBA00014046"/>
    </source>
</evidence>
<dbReference type="InterPro" id="IPR005101">
    <property type="entry name" value="Cryptochr/Photolyase_FAD-bd"/>
</dbReference>
<dbReference type="PROSITE" id="PS00394">
    <property type="entry name" value="DNA_PHOTOLYASES_1_1"/>
    <property type="match status" value="1"/>
</dbReference>
<evidence type="ECO:0000259" key="11">
    <source>
        <dbReference type="PROSITE" id="PS51645"/>
    </source>
</evidence>
<comment type="cofactor">
    <cofactor evidence="1">
        <name>(6R)-5,10-methylene-5,6,7,8-tetrahydrofolate</name>
        <dbReference type="ChEBI" id="CHEBI:15636"/>
    </cofactor>
</comment>
<dbReference type="SUPFAM" id="SSF52425">
    <property type="entry name" value="Cryptochrome/photolyase, N-terminal domain"/>
    <property type="match status" value="1"/>
</dbReference>
<evidence type="ECO:0000256" key="7">
    <source>
        <dbReference type="ARBA" id="ARBA00033999"/>
    </source>
</evidence>
<comment type="cofactor">
    <cofactor evidence="8">
        <name>FAD</name>
        <dbReference type="ChEBI" id="CHEBI:57692"/>
    </cofactor>
    <text evidence="8">Binds 1 FAD per subunit.</text>
</comment>
<evidence type="ECO:0000256" key="5">
    <source>
        <dbReference type="ARBA" id="ARBA00022827"/>
    </source>
</evidence>
<dbReference type="EMBL" id="WKKI01000006">
    <property type="protein sequence ID" value="MRX71690.1"/>
    <property type="molecule type" value="Genomic_DNA"/>
</dbReference>
<dbReference type="InterPro" id="IPR006050">
    <property type="entry name" value="DNA_photolyase_N"/>
</dbReference>
<evidence type="ECO:0000256" key="1">
    <source>
        <dbReference type="ARBA" id="ARBA00001932"/>
    </source>
</evidence>
<keyword evidence="4 8" id="KW-0285">Flavoprotein</keyword>
<dbReference type="GO" id="GO:0009416">
    <property type="term" value="P:response to light stimulus"/>
    <property type="evidence" value="ECO:0007669"/>
    <property type="project" value="TreeGrafter"/>
</dbReference>
<feature type="binding site" evidence="8">
    <location>
        <position position="219"/>
    </location>
    <ligand>
        <name>FAD</name>
        <dbReference type="ChEBI" id="CHEBI:57692"/>
    </ligand>
</feature>
<dbReference type="Pfam" id="PF03441">
    <property type="entry name" value="FAD_binding_7"/>
    <property type="match status" value="1"/>
</dbReference>
<dbReference type="GO" id="GO:0003677">
    <property type="term" value="F:DNA binding"/>
    <property type="evidence" value="ECO:0007669"/>
    <property type="project" value="TreeGrafter"/>
</dbReference>
<dbReference type="InterPro" id="IPR036155">
    <property type="entry name" value="Crypto/Photolyase_N_sf"/>
</dbReference>
<accession>A0A7X2LWP0</accession>
<dbReference type="EC" id="4.1.99.3" evidence="2"/>
<evidence type="ECO:0000313" key="13">
    <source>
        <dbReference type="Proteomes" id="UP000448867"/>
    </source>
</evidence>
<evidence type="ECO:0000256" key="9">
    <source>
        <dbReference type="PIRSR" id="PIRSR602081-2"/>
    </source>
</evidence>
<dbReference type="InterPro" id="IPR036134">
    <property type="entry name" value="Crypto/Photolyase_FAD-like_sf"/>
</dbReference>
<dbReference type="PRINTS" id="PR00147">
    <property type="entry name" value="DNAPHOTLYASE"/>
</dbReference>
<dbReference type="PANTHER" id="PTHR11455:SF9">
    <property type="entry name" value="CRYPTOCHROME CIRCADIAN CLOCK 5 ISOFORM X1"/>
    <property type="match status" value="1"/>
</dbReference>
<keyword evidence="13" id="KW-1185">Reference proteome</keyword>
<dbReference type="FunFam" id="1.10.579.10:FF:000003">
    <property type="entry name" value="Deoxyribodipyrimidine photo-lyase"/>
    <property type="match status" value="1"/>
</dbReference>
<dbReference type="AlphaFoldDB" id="A0A7X2LWP0"/>
<keyword evidence="6 10" id="KW-0157">Chromophore</keyword>
<dbReference type="PANTHER" id="PTHR11455">
    <property type="entry name" value="CRYPTOCHROME"/>
    <property type="match status" value="1"/>
</dbReference>
<feature type="site" description="Electron transfer via tryptophanyl radical" evidence="9">
    <location>
        <position position="299"/>
    </location>
</feature>
<comment type="catalytic activity">
    <reaction evidence="7">
        <text>cyclobutadipyrimidine (in DNA) = 2 pyrimidine residues (in DNA).</text>
        <dbReference type="EC" id="4.1.99.3"/>
    </reaction>
</comment>
<dbReference type="Gene3D" id="1.25.40.80">
    <property type="match status" value="1"/>
</dbReference>
<dbReference type="Gene3D" id="1.10.579.10">
    <property type="entry name" value="DNA Cyclobutane Dipyrimidine Photolyase, subunit A, domain 3"/>
    <property type="match status" value="1"/>
</dbReference>
<proteinExistence type="inferred from homology"/>
<dbReference type="Gene3D" id="3.40.50.620">
    <property type="entry name" value="HUPs"/>
    <property type="match status" value="1"/>
</dbReference>
<evidence type="ECO:0000256" key="10">
    <source>
        <dbReference type="RuleBase" id="RU004182"/>
    </source>
</evidence>
<comment type="caution">
    <text evidence="12">The sequence shown here is derived from an EMBL/GenBank/DDBJ whole genome shotgun (WGS) entry which is preliminary data.</text>
</comment>
<evidence type="ECO:0000256" key="8">
    <source>
        <dbReference type="PIRSR" id="PIRSR602081-1"/>
    </source>
</evidence>
<keyword evidence="12" id="KW-0456">Lyase</keyword>
<dbReference type="GO" id="GO:0000719">
    <property type="term" value="P:photoreactive repair"/>
    <property type="evidence" value="ECO:0007669"/>
    <property type="project" value="UniProtKB-ARBA"/>
</dbReference>
<sequence length="473" mass="55446">MKQAIVWFRRDFRLQDNLALFHAVEFARKQDAKLIFVFQIDPYFNRGKIELGNQYFFQAVHAFMKGCRSLGISFIIKKGDPVSSFQELFDDYPDITAMFLNEDRIGYGLQRDEKVKEAAEKYGISWYSYQDAHILGPGEVLKGSGTYYEIFSPYYRRWETLPKQPPVKLDLSLLKESAATYDLHQQDPILKVYHSEWRTGEKAAWEQMKNFTDKILYSYHDTRNKVHNESTSKLSPFIKTGAISARTLYFYVRGTELNQDGKNAFLKELAWRDFFQSIFARYPESRIKPVNSKYNAVPWRENREYLKLWQEGRTGYPLIDAAMRQLNQEGWIHNRLRMITASFLTKNFLIDWRHGEHYFSKKLIDYDLASNAGGWQWAASVGTDAVPYYRIFNPVTQSKQLDPDGSYIKTYIPELRNVPITYIHEPWKMDEGDREAYGCPSGREYPKPAVNHHEQRKLAIEMFQTAEGENKGG</sequence>
<dbReference type="InterPro" id="IPR002081">
    <property type="entry name" value="Cryptochrome/DNA_photolyase_1"/>
</dbReference>
<dbReference type="GO" id="GO:0003904">
    <property type="term" value="F:deoxyribodipyrimidine photo-lyase activity"/>
    <property type="evidence" value="ECO:0007669"/>
    <property type="project" value="UniProtKB-EC"/>
</dbReference>
<feature type="site" description="Electron transfer via tryptophanyl radical" evidence="9">
    <location>
        <position position="375"/>
    </location>
</feature>
<feature type="binding site" evidence="8">
    <location>
        <begin position="231"/>
        <end position="235"/>
    </location>
    <ligand>
        <name>FAD</name>
        <dbReference type="ChEBI" id="CHEBI:57692"/>
    </ligand>
</feature>
<feature type="site" description="Electron transfer via tryptophanyl radical" evidence="9">
    <location>
        <position position="352"/>
    </location>
</feature>